<dbReference type="Proteomes" id="UP000263993">
    <property type="component" value="Unassembled WGS sequence"/>
</dbReference>
<evidence type="ECO:0000256" key="2">
    <source>
        <dbReference type="ARBA" id="ARBA00015132"/>
    </source>
</evidence>
<dbReference type="Pfam" id="PF00984">
    <property type="entry name" value="UDPG_MGDP_dh"/>
    <property type="match status" value="1"/>
</dbReference>
<dbReference type="Pfam" id="PF03720">
    <property type="entry name" value="UDPG_MGDP_dh_C"/>
    <property type="match status" value="1"/>
</dbReference>
<dbReference type="GO" id="GO:0016616">
    <property type="term" value="F:oxidoreductase activity, acting on the CH-OH group of donors, NAD or NADP as acceptor"/>
    <property type="evidence" value="ECO:0007669"/>
    <property type="project" value="InterPro"/>
</dbReference>
<dbReference type="GO" id="GO:0000271">
    <property type="term" value="P:polysaccharide biosynthetic process"/>
    <property type="evidence" value="ECO:0007669"/>
    <property type="project" value="InterPro"/>
</dbReference>
<keyword evidence="4" id="KW-0520">NAD</keyword>
<evidence type="ECO:0000313" key="9">
    <source>
        <dbReference type="Proteomes" id="UP000263993"/>
    </source>
</evidence>
<evidence type="ECO:0000256" key="5">
    <source>
        <dbReference type="PIRNR" id="PIRNR000124"/>
    </source>
</evidence>
<sequence length="428" mass="45270">MTRPTVAFCGLTHLCICSGVAAAAKGFDVILFDPDPARVGPVADGVMPVVEPDLDMLFETHRSQITVTSDVKVLGRADVVYLAPDVPTNDRGESDLSPVMALLEIVVSAVGGSSVLVVLSQVPPGFTRSIAPKVSGPLFYQVETLVFGRAVERALYPERFIVGCFDPAAALPAPFLEFLSAFSCPILPMRMESAELAKISINLCLVASVSVANTLAELCEHIGADWSEISGSLRLDRRIGQYAYLQPGLGIAGGNLERDLATVIRYGERHGTDTSFVAAAVSNSAHRKGWPARMLEEHVFSRNPAAVIGVLGLAYKENTKSTKNSPALALVERMQTRAVRVHDPVVTARDVAPGAIAADDPIACASGVDALCIMTPWPEYRSIAPSSLAAVMRGKLVLDPYRVLDEKAAVAAGLRYMTLGAGAAAGSS</sequence>
<keyword evidence="3" id="KW-0560">Oxidoreductase</keyword>
<dbReference type="InterPro" id="IPR017476">
    <property type="entry name" value="UDP-Glc/GDP-Man"/>
</dbReference>
<feature type="chain" id="PRO_5016753395" description="UDP-glucose 6-dehydrogenase" evidence="6">
    <location>
        <begin position="24"/>
        <end position="428"/>
    </location>
</feature>
<comment type="similarity">
    <text evidence="1 5">Belongs to the UDP-glucose/GDP-mannose dehydrogenase family.</text>
</comment>
<dbReference type="InterPro" id="IPR036220">
    <property type="entry name" value="UDP-Glc/GDP-Man_DH_C_sf"/>
</dbReference>
<feature type="signal peptide" evidence="6">
    <location>
        <begin position="1"/>
        <end position="23"/>
    </location>
</feature>
<gene>
    <name evidence="8" type="ORF">DXH78_00255</name>
</gene>
<dbReference type="AlphaFoldDB" id="A0A371B6E5"/>
<evidence type="ECO:0000256" key="6">
    <source>
        <dbReference type="SAM" id="SignalP"/>
    </source>
</evidence>
<keyword evidence="6" id="KW-0732">Signal</keyword>
<dbReference type="PIRSF" id="PIRSF500136">
    <property type="entry name" value="UDP_ManNAc_DH"/>
    <property type="match status" value="1"/>
</dbReference>
<evidence type="ECO:0000259" key="7">
    <source>
        <dbReference type="SMART" id="SM00984"/>
    </source>
</evidence>
<evidence type="ECO:0000256" key="1">
    <source>
        <dbReference type="ARBA" id="ARBA00006601"/>
    </source>
</evidence>
<dbReference type="InterPro" id="IPR008927">
    <property type="entry name" value="6-PGluconate_DH-like_C_sf"/>
</dbReference>
<dbReference type="PANTHER" id="PTHR43750">
    <property type="entry name" value="UDP-GLUCOSE 6-DEHYDROGENASE TUAD"/>
    <property type="match status" value="1"/>
</dbReference>
<proteinExistence type="inferred from homology"/>
<comment type="caution">
    <text evidence="8">The sequence shown here is derived from an EMBL/GenBank/DDBJ whole genome shotgun (WGS) entry which is preliminary data.</text>
</comment>
<dbReference type="PANTHER" id="PTHR43750:SF3">
    <property type="entry name" value="UDP-GLUCOSE 6-DEHYDROGENASE TUAD"/>
    <property type="match status" value="1"/>
</dbReference>
<reference evidence="9" key="1">
    <citation type="submission" date="2018-08" db="EMBL/GenBank/DDBJ databases">
        <authorList>
            <person name="Kim S.-J."/>
            <person name="Jung G.-Y."/>
        </authorList>
    </citation>
    <scope>NUCLEOTIDE SEQUENCE [LARGE SCALE GENOMIC DNA]</scope>
    <source>
        <strain evidence="9">GY_H</strain>
    </source>
</reference>
<dbReference type="Gene3D" id="3.40.50.720">
    <property type="entry name" value="NAD(P)-binding Rossmann-like Domain"/>
    <property type="match status" value="2"/>
</dbReference>
<dbReference type="SMART" id="SM00984">
    <property type="entry name" value="UDPG_MGDP_dh_C"/>
    <property type="match status" value="1"/>
</dbReference>
<dbReference type="SUPFAM" id="SSF48179">
    <property type="entry name" value="6-phosphogluconate dehydrogenase C-terminal domain-like"/>
    <property type="match status" value="1"/>
</dbReference>
<feature type="domain" description="UDP-glucose/GDP-mannose dehydrogenase C-terminal" evidence="7">
    <location>
        <begin position="309"/>
        <end position="406"/>
    </location>
</feature>
<dbReference type="InterPro" id="IPR036291">
    <property type="entry name" value="NAD(P)-bd_dom_sf"/>
</dbReference>
<dbReference type="SUPFAM" id="SSF52413">
    <property type="entry name" value="UDP-glucose/GDP-mannose dehydrogenase C-terminal domain"/>
    <property type="match status" value="1"/>
</dbReference>
<dbReference type="InterPro" id="IPR028359">
    <property type="entry name" value="UDP_ManNAc/GlcNAc_DH"/>
</dbReference>
<dbReference type="OrthoDB" id="7828641at2"/>
<organism evidence="8 9">
    <name type="scientific">Undibacter mobilis</name>
    <dbReference type="NCBI Taxonomy" id="2292256"/>
    <lineage>
        <taxon>Bacteria</taxon>
        <taxon>Pseudomonadati</taxon>
        <taxon>Pseudomonadota</taxon>
        <taxon>Alphaproteobacteria</taxon>
        <taxon>Hyphomicrobiales</taxon>
        <taxon>Nitrobacteraceae</taxon>
        <taxon>Undibacter</taxon>
    </lineage>
</organism>
<dbReference type="EMBL" id="QRGO01000001">
    <property type="protein sequence ID" value="RDV03156.1"/>
    <property type="molecule type" value="Genomic_DNA"/>
</dbReference>
<dbReference type="InterPro" id="IPR014026">
    <property type="entry name" value="UDP-Glc/GDP-Man_DH_dimer"/>
</dbReference>
<accession>A0A371B6E5</accession>
<dbReference type="SUPFAM" id="SSF51735">
    <property type="entry name" value="NAD(P)-binding Rossmann-fold domains"/>
    <property type="match status" value="1"/>
</dbReference>
<dbReference type="RefSeq" id="WP_115515184.1">
    <property type="nucleotide sequence ID" value="NZ_QRGO01000001.1"/>
</dbReference>
<evidence type="ECO:0000256" key="4">
    <source>
        <dbReference type="ARBA" id="ARBA00023027"/>
    </source>
</evidence>
<dbReference type="PIRSF" id="PIRSF000124">
    <property type="entry name" value="UDPglc_GDPman_dh"/>
    <property type="match status" value="1"/>
</dbReference>
<dbReference type="GO" id="GO:0051287">
    <property type="term" value="F:NAD binding"/>
    <property type="evidence" value="ECO:0007669"/>
    <property type="project" value="InterPro"/>
</dbReference>
<evidence type="ECO:0000256" key="3">
    <source>
        <dbReference type="ARBA" id="ARBA00023002"/>
    </source>
</evidence>
<evidence type="ECO:0000313" key="8">
    <source>
        <dbReference type="EMBL" id="RDV03156.1"/>
    </source>
</evidence>
<name>A0A371B6E5_9BRAD</name>
<protein>
    <recommendedName>
        <fullName evidence="2">UDP-glucose 6-dehydrogenase</fullName>
    </recommendedName>
</protein>
<dbReference type="InterPro" id="IPR001732">
    <property type="entry name" value="UDP-Glc/GDP-Man_DH_N"/>
</dbReference>
<keyword evidence="9" id="KW-1185">Reference proteome</keyword>
<dbReference type="InterPro" id="IPR014027">
    <property type="entry name" value="UDP-Glc/GDP-Man_DH_C"/>
</dbReference>
<dbReference type="GO" id="GO:0016628">
    <property type="term" value="F:oxidoreductase activity, acting on the CH-CH group of donors, NAD or NADP as acceptor"/>
    <property type="evidence" value="ECO:0007669"/>
    <property type="project" value="InterPro"/>
</dbReference>
<dbReference type="Pfam" id="PF03721">
    <property type="entry name" value="UDPG_MGDP_dh_N"/>
    <property type="match status" value="1"/>
</dbReference>